<gene>
    <name evidence="2" type="ORF">JF922_26040</name>
</gene>
<feature type="transmembrane region" description="Helical" evidence="1">
    <location>
        <begin position="34"/>
        <end position="57"/>
    </location>
</feature>
<evidence type="ECO:0000313" key="3">
    <source>
        <dbReference type="Proteomes" id="UP000612893"/>
    </source>
</evidence>
<keyword evidence="1" id="KW-0472">Membrane</keyword>
<dbReference type="InterPro" id="IPR046740">
    <property type="entry name" value="DUF6790"/>
</dbReference>
<keyword evidence="1" id="KW-1133">Transmembrane helix</keyword>
<dbReference type="AlphaFoldDB" id="A0A934K7N8"/>
<feature type="transmembrane region" description="Helical" evidence="1">
    <location>
        <begin position="77"/>
        <end position="93"/>
    </location>
</feature>
<protein>
    <recommendedName>
        <fullName evidence="4">Integral membrane protein</fullName>
    </recommendedName>
</protein>
<reference evidence="2" key="1">
    <citation type="submission" date="2020-10" db="EMBL/GenBank/DDBJ databases">
        <title>Ca. Dormibacterota MAGs.</title>
        <authorList>
            <person name="Montgomery K."/>
        </authorList>
    </citation>
    <scope>NUCLEOTIDE SEQUENCE [LARGE SCALE GENOMIC DNA]</scope>
    <source>
        <strain evidence="2">SC8812_S17_10</strain>
    </source>
</reference>
<keyword evidence="1" id="KW-0812">Transmembrane</keyword>
<organism evidence="2 3">
    <name type="scientific">Candidatus Nephthysia bennettiae</name>
    <dbReference type="NCBI Taxonomy" id="3127016"/>
    <lineage>
        <taxon>Bacteria</taxon>
        <taxon>Bacillati</taxon>
        <taxon>Candidatus Dormiibacterota</taxon>
        <taxon>Candidatus Dormibacteria</taxon>
        <taxon>Candidatus Dormibacterales</taxon>
        <taxon>Candidatus Dormibacteraceae</taxon>
        <taxon>Candidatus Nephthysia</taxon>
    </lineage>
</organism>
<comment type="caution">
    <text evidence="2">The sequence shown here is derived from an EMBL/GenBank/DDBJ whole genome shotgun (WGS) entry which is preliminary data.</text>
</comment>
<evidence type="ECO:0000313" key="2">
    <source>
        <dbReference type="EMBL" id="MBJ7601524.1"/>
    </source>
</evidence>
<proteinExistence type="predicted"/>
<feature type="transmembrane region" description="Helical" evidence="1">
    <location>
        <begin position="6"/>
        <end position="22"/>
    </location>
</feature>
<accession>A0A934K7N8</accession>
<evidence type="ECO:0008006" key="4">
    <source>
        <dbReference type="Google" id="ProtNLM"/>
    </source>
</evidence>
<keyword evidence="3" id="KW-1185">Reference proteome</keyword>
<sequence>MLAYLFIAIAIIGAAIHLFVRRRSLDRARVVEILLVWSLAVLIGVNGIVGAIFHVFLPDFTARQIGWATGSPFQFENAMGDLAMGVLGVLCIWIRGRFWLATVIASSIQLIGDAYGHVYQLTVHHDTAPENVGPILYSDLLFPVAIIALLVALTWLTRQQSPQEKVHKSSAPSAPVGAG</sequence>
<feature type="transmembrane region" description="Helical" evidence="1">
    <location>
        <begin position="98"/>
        <end position="115"/>
    </location>
</feature>
<evidence type="ECO:0000256" key="1">
    <source>
        <dbReference type="SAM" id="Phobius"/>
    </source>
</evidence>
<dbReference type="EMBL" id="JAEKNR010000249">
    <property type="protein sequence ID" value="MBJ7601524.1"/>
    <property type="molecule type" value="Genomic_DNA"/>
</dbReference>
<name>A0A934K7N8_9BACT</name>
<dbReference type="Pfam" id="PF20589">
    <property type="entry name" value="DUF6790"/>
    <property type="match status" value="1"/>
</dbReference>
<dbReference type="Proteomes" id="UP000612893">
    <property type="component" value="Unassembled WGS sequence"/>
</dbReference>
<dbReference type="RefSeq" id="WP_338205779.1">
    <property type="nucleotide sequence ID" value="NZ_JAEKNR010000249.1"/>
</dbReference>
<feature type="transmembrane region" description="Helical" evidence="1">
    <location>
        <begin position="135"/>
        <end position="156"/>
    </location>
</feature>